<protein>
    <submittedName>
        <fullName evidence="1">Uncharacterized protein</fullName>
    </submittedName>
</protein>
<accession>A0A1K1PV52</accession>
<evidence type="ECO:0000313" key="2">
    <source>
        <dbReference type="Proteomes" id="UP000183461"/>
    </source>
</evidence>
<proteinExistence type="predicted"/>
<dbReference type="AlphaFoldDB" id="A0A1K1PV52"/>
<sequence>MFFKQFQVLIDLLHDVISDEDDNIFEFHSIAASLIADVAQICHEISMQAPLTVNADRLTIKEVT</sequence>
<gene>
    <name evidence="1" type="ORF">SAMN02910280_0128</name>
</gene>
<organism evidence="1 2">
    <name type="scientific">Ruminococcus flavefaciens</name>
    <dbReference type="NCBI Taxonomy" id="1265"/>
    <lineage>
        <taxon>Bacteria</taxon>
        <taxon>Bacillati</taxon>
        <taxon>Bacillota</taxon>
        <taxon>Clostridia</taxon>
        <taxon>Eubacteriales</taxon>
        <taxon>Oscillospiraceae</taxon>
        <taxon>Ruminococcus</taxon>
    </lineage>
</organism>
<name>A0A1K1PV52_RUMFL</name>
<evidence type="ECO:0000313" key="1">
    <source>
        <dbReference type="EMBL" id="SFW50678.1"/>
    </source>
</evidence>
<dbReference type="EMBL" id="FPIP01000010">
    <property type="protein sequence ID" value="SFW50678.1"/>
    <property type="molecule type" value="Genomic_DNA"/>
</dbReference>
<dbReference type="Proteomes" id="UP000183461">
    <property type="component" value="Unassembled WGS sequence"/>
</dbReference>
<reference evidence="1 2" key="1">
    <citation type="submission" date="2016-11" db="EMBL/GenBank/DDBJ databases">
        <authorList>
            <person name="Jaros S."/>
            <person name="Januszkiewicz K."/>
            <person name="Wedrychowicz H."/>
        </authorList>
    </citation>
    <scope>NUCLEOTIDE SEQUENCE [LARGE SCALE GENOMIC DNA]</scope>
    <source>
        <strain evidence="1 2">YL228</strain>
    </source>
</reference>